<evidence type="ECO:0000256" key="8">
    <source>
        <dbReference type="ARBA" id="ARBA00023012"/>
    </source>
</evidence>
<feature type="domain" description="Histidine kinase/HSP90-like ATPase" evidence="10">
    <location>
        <begin position="291"/>
        <end position="380"/>
    </location>
</feature>
<keyword evidence="9" id="KW-0472">Membrane</keyword>
<dbReference type="GO" id="GO:0000155">
    <property type="term" value="F:phosphorelay sensor kinase activity"/>
    <property type="evidence" value="ECO:0007669"/>
    <property type="project" value="InterPro"/>
</dbReference>
<feature type="transmembrane region" description="Helical" evidence="9">
    <location>
        <begin position="12"/>
        <end position="42"/>
    </location>
</feature>
<reference evidence="11 12" key="1">
    <citation type="submission" date="2019-09" db="EMBL/GenBank/DDBJ databases">
        <title>In-depth cultivation of the pig gut microbiome towards novel bacterial diversity and tailored functional studies.</title>
        <authorList>
            <person name="Wylensek D."/>
            <person name="Hitch T.C.A."/>
            <person name="Clavel T."/>
        </authorList>
    </citation>
    <scope>NUCLEOTIDE SEQUENCE [LARGE SCALE GENOMIC DNA]</scope>
    <source>
        <strain evidence="11 12">WCA3-693-APC-4?</strain>
    </source>
</reference>
<evidence type="ECO:0000313" key="11">
    <source>
        <dbReference type="EMBL" id="MSU00524.1"/>
    </source>
</evidence>
<evidence type="ECO:0000256" key="7">
    <source>
        <dbReference type="ARBA" id="ARBA00022840"/>
    </source>
</evidence>
<gene>
    <name evidence="11" type="ORF">FYJ83_03460</name>
</gene>
<keyword evidence="4" id="KW-0808">Transferase</keyword>
<comment type="catalytic activity">
    <reaction evidence="1">
        <text>ATP + protein L-histidine = ADP + protein N-phospho-L-histidine.</text>
        <dbReference type="EC" id="2.7.13.3"/>
    </reaction>
</comment>
<comment type="caution">
    <text evidence="11">The sequence shown here is derived from an EMBL/GenBank/DDBJ whole genome shotgun (WGS) entry which is preliminary data.</text>
</comment>
<evidence type="ECO:0000259" key="10">
    <source>
        <dbReference type="SMART" id="SM00387"/>
    </source>
</evidence>
<keyword evidence="6 11" id="KW-0418">Kinase</keyword>
<evidence type="ECO:0000256" key="4">
    <source>
        <dbReference type="ARBA" id="ARBA00022679"/>
    </source>
</evidence>
<dbReference type="AlphaFoldDB" id="A0A6N7XVF4"/>
<dbReference type="SMART" id="SM00387">
    <property type="entry name" value="HATPase_c"/>
    <property type="match status" value="1"/>
</dbReference>
<dbReference type="GO" id="GO:0046983">
    <property type="term" value="F:protein dimerization activity"/>
    <property type="evidence" value="ECO:0007669"/>
    <property type="project" value="InterPro"/>
</dbReference>
<dbReference type="GO" id="GO:0016020">
    <property type="term" value="C:membrane"/>
    <property type="evidence" value="ECO:0007669"/>
    <property type="project" value="InterPro"/>
</dbReference>
<dbReference type="CDD" id="cd16917">
    <property type="entry name" value="HATPase_UhpB-NarQ-NarX-like"/>
    <property type="match status" value="1"/>
</dbReference>
<dbReference type="Gene3D" id="3.30.565.10">
    <property type="entry name" value="Histidine kinase-like ATPase, C-terminal domain"/>
    <property type="match status" value="1"/>
</dbReference>
<evidence type="ECO:0000313" key="12">
    <source>
        <dbReference type="Proteomes" id="UP000469523"/>
    </source>
</evidence>
<evidence type="ECO:0000256" key="1">
    <source>
        <dbReference type="ARBA" id="ARBA00000085"/>
    </source>
</evidence>
<proteinExistence type="predicted"/>
<keyword evidence="12" id="KW-1185">Reference proteome</keyword>
<protein>
    <recommendedName>
        <fullName evidence="2">histidine kinase</fullName>
        <ecNumber evidence="2">2.7.13.3</ecNumber>
    </recommendedName>
</protein>
<keyword evidence="9" id="KW-1133">Transmembrane helix</keyword>
<evidence type="ECO:0000256" key="5">
    <source>
        <dbReference type="ARBA" id="ARBA00022741"/>
    </source>
</evidence>
<sequence>MKNKNLLIIRYINLCIIILGVTLTEVQSFSTFSIIITLIFIINNQLRYFLFSNISSIVFLSIFFDFIFGYILYTKCQGLLLPYFIIGITDSLFLIKNFSRYIISFLGIIILLYAGKDLSIEQLLSFLASMVSLIFISDIIGKEHNNKLKLEDLYHRLKLSEENLIKTNRELEIYADSIRDLSILKERNRISREIHDSVGHSLSTIIIQLGAIEKIGKSNGEAASLMASNLKNFAKNGLEEIRKALRELKPKEFQEYESLLIIENLIKDFNKLTGIDVKFGFSKNKWQINEETSLVLYRAIQEFLSNSAKHGKATKINIFLHFGDDLILTLQDNGVGTNIINRGIGLTSISERVNELGGSISYESRENNGFLLRIVLKAVNGGKYHEEN</sequence>
<name>A0A6N7XVF4_9FIRM</name>
<evidence type="ECO:0000256" key="6">
    <source>
        <dbReference type="ARBA" id="ARBA00022777"/>
    </source>
</evidence>
<evidence type="ECO:0000256" key="3">
    <source>
        <dbReference type="ARBA" id="ARBA00022553"/>
    </source>
</evidence>
<keyword evidence="9" id="KW-0812">Transmembrane</keyword>
<dbReference type="Gene3D" id="1.20.5.1930">
    <property type="match status" value="1"/>
</dbReference>
<dbReference type="InterPro" id="IPR050482">
    <property type="entry name" value="Sensor_HK_TwoCompSys"/>
</dbReference>
<dbReference type="InterPro" id="IPR003594">
    <property type="entry name" value="HATPase_dom"/>
</dbReference>
<feature type="transmembrane region" description="Helical" evidence="9">
    <location>
        <begin position="48"/>
        <end position="73"/>
    </location>
</feature>
<keyword evidence="7" id="KW-0067">ATP-binding</keyword>
<dbReference type="Proteomes" id="UP000469523">
    <property type="component" value="Unassembled WGS sequence"/>
</dbReference>
<dbReference type="RefSeq" id="WP_154438948.1">
    <property type="nucleotide sequence ID" value="NZ_JAHLPJ010000001.1"/>
</dbReference>
<dbReference type="InterPro" id="IPR036890">
    <property type="entry name" value="HATPase_C_sf"/>
</dbReference>
<dbReference type="EC" id="2.7.13.3" evidence="2"/>
<feature type="transmembrane region" description="Helical" evidence="9">
    <location>
        <begin position="94"/>
        <end position="114"/>
    </location>
</feature>
<keyword evidence="5" id="KW-0547">Nucleotide-binding</keyword>
<dbReference type="EMBL" id="VUNQ01000004">
    <property type="protein sequence ID" value="MSU00524.1"/>
    <property type="molecule type" value="Genomic_DNA"/>
</dbReference>
<evidence type="ECO:0000256" key="9">
    <source>
        <dbReference type="SAM" id="Phobius"/>
    </source>
</evidence>
<dbReference type="Pfam" id="PF02518">
    <property type="entry name" value="HATPase_c"/>
    <property type="match status" value="1"/>
</dbReference>
<evidence type="ECO:0000256" key="2">
    <source>
        <dbReference type="ARBA" id="ARBA00012438"/>
    </source>
</evidence>
<dbReference type="InterPro" id="IPR011712">
    <property type="entry name" value="Sig_transdc_His_kin_sub3_dim/P"/>
</dbReference>
<organism evidence="11 12">
    <name type="scientific">Tissierella pigra</name>
    <dbReference type="NCBI Taxonomy" id="2607614"/>
    <lineage>
        <taxon>Bacteria</taxon>
        <taxon>Bacillati</taxon>
        <taxon>Bacillota</taxon>
        <taxon>Tissierellia</taxon>
        <taxon>Tissierellales</taxon>
        <taxon>Tissierellaceae</taxon>
        <taxon>Tissierella</taxon>
    </lineage>
</organism>
<dbReference type="PANTHER" id="PTHR24421">
    <property type="entry name" value="NITRATE/NITRITE SENSOR PROTEIN NARX-RELATED"/>
    <property type="match status" value="1"/>
</dbReference>
<dbReference type="SUPFAM" id="SSF55874">
    <property type="entry name" value="ATPase domain of HSP90 chaperone/DNA topoisomerase II/histidine kinase"/>
    <property type="match status" value="1"/>
</dbReference>
<dbReference type="Pfam" id="PF07730">
    <property type="entry name" value="HisKA_3"/>
    <property type="match status" value="1"/>
</dbReference>
<keyword evidence="3" id="KW-0597">Phosphoprotein</keyword>
<dbReference type="GO" id="GO:0005524">
    <property type="term" value="F:ATP binding"/>
    <property type="evidence" value="ECO:0007669"/>
    <property type="project" value="UniProtKB-KW"/>
</dbReference>
<keyword evidence="8" id="KW-0902">Two-component regulatory system</keyword>
<accession>A0A6N7XVF4</accession>
<dbReference type="PANTHER" id="PTHR24421:SF10">
    <property type="entry name" value="NITRATE_NITRITE SENSOR PROTEIN NARQ"/>
    <property type="match status" value="1"/>
</dbReference>